<dbReference type="Gene3D" id="2.40.50.90">
    <property type="match status" value="6"/>
</dbReference>
<dbReference type="InterPro" id="IPR047386">
    <property type="entry name" value="Tudor_TDRD11"/>
</dbReference>
<reference evidence="9" key="1">
    <citation type="submission" date="2025-08" db="UniProtKB">
        <authorList>
            <consortium name="Ensembl"/>
        </authorList>
    </citation>
    <scope>IDENTIFICATION</scope>
</reference>
<dbReference type="AlphaFoldDB" id="A0A672QS07"/>
<dbReference type="Pfam" id="PF00567">
    <property type="entry name" value="TUDOR"/>
    <property type="match status" value="1"/>
</dbReference>
<accession>A0A672QS07</accession>
<reference evidence="9" key="2">
    <citation type="submission" date="2025-09" db="UniProtKB">
        <authorList>
            <consortium name="Ensembl"/>
        </authorList>
    </citation>
    <scope>IDENTIFICATION</scope>
</reference>
<dbReference type="PROSITE" id="PS50830">
    <property type="entry name" value="TNASE_3"/>
    <property type="match status" value="3"/>
</dbReference>
<dbReference type="InterPro" id="IPR035437">
    <property type="entry name" value="SNase_OB-fold_sf"/>
</dbReference>
<evidence type="ECO:0000256" key="5">
    <source>
        <dbReference type="ARBA" id="ARBA00032059"/>
    </source>
</evidence>
<feature type="domain" description="TNase-like" evidence="8">
    <location>
        <begin position="450"/>
        <end position="585"/>
    </location>
</feature>
<organism evidence="9 10">
    <name type="scientific">Sinocyclocheilus grahami</name>
    <name type="common">Dianchi golden-line fish</name>
    <name type="synonym">Barbus grahami</name>
    <dbReference type="NCBI Taxonomy" id="75366"/>
    <lineage>
        <taxon>Eukaryota</taxon>
        <taxon>Metazoa</taxon>
        <taxon>Chordata</taxon>
        <taxon>Craniata</taxon>
        <taxon>Vertebrata</taxon>
        <taxon>Euteleostomi</taxon>
        <taxon>Actinopterygii</taxon>
        <taxon>Neopterygii</taxon>
        <taxon>Teleostei</taxon>
        <taxon>Ostariophysi</taxon>
        <taxon>Cypriniformes</taxon>
        <taxon>Cyprinidae</taxon>
        <taxon>Cyprininae</taxon>
        <taxon>Sinocyclocheilus</taxon>
    </lineage>
</organism>
<dbReference type="PROSITE" id="PS01284">
    <property type="entry name" value="TNASE_2"/>
    <property type="match status" value="1"/>
</dbReference>
<dbReference type="CDD" id="cd00175">
    <property type="entry name" value="SNc"/>
    <property type="match status" value="2"/>
</dbReference>
<dbReference type="GO" id="GO:0004518">
    <property type="term" value="F:nuclease activity"/>
    <property type="evidence" value="ECO:0007669"/>
    <property type="project" value="InterPro"/>
</dbReference>
<feature type="domain" description="TNase-like" evidence="8">
    <location>
        <begin position="194"/>
        <end position="421"/>
    </location>
</feature>
<dbReference type="FunFam" id="2.30.30.140:FF:000047">
    <property type="entry name" value="Staphylococcal nuclease domain-containing protein"/>
    <property type="match status" value="1"/>
</dbReference>
<dbReference type="GO" id="GO:0005634">
    <property type="term" value="C:nucleus"/>
    <property type="evidence" value="ECO:0007669"/>
    <property type="project" value="TreeGrafter"/>
</dbReference>
<dbReference type="PIRSF" id="PIRSF017179">
    <property type="entry name" value="RISC-Tudor-SN"/>
    <property type="match status" value="1"/>
</dbReference>
<dbReference type="Ensembl" id="ENSSGRT00000083983.1">
    <property type="protein sequence ID" value="ENSSGRP00000078868.1"/>
    <property type="gene ID" value="ENSSGRG00000038660.1"/>
</dbReference>
<dbReference type="InterPro" id="IPR016071">
    <property type="entry name" value="Staphylococal_nuclease_OB-fold"/>
</dbReference>
<evidence type="ECO:0000313" key="9">
    <source>
        <dbReference type="Ensembl" id="ENSSGRP00000078868.1"/>
    </source>
</evidence>
<dbReference type="PANTHER" id="PTHR12302">
    <property type="entry name" value="EBNA2 BINDING PROTEIN P100"/>
    <property type="match status" value="1"/>
</dbReference>
<dbReference type="FunFam" id="2.40.50.90:FF:000002">
    <property type="entry name" value="Staphylococcal nuclease domain-containing protein"/>
    <property type="match status" value="1"/>
</dbReference>
<dbReference type="InterPro" id="IPR016685">
    <property type="entry name" value="Silence_cplx_Nase-comp_TudorSN"/>
</dbReference>
<dbReference type="Proteomes" id="UP000472262">
    <property type="component" value="Unassembled WGS sequence"/>
</dbReference>
<dbReference type="InterPro" id="IPR002999">
    <property type="entry name" value="Tudor"/>
</dbReference>
<evidence type="ECO:0000259" key="8">
    <source>
        <dbReference type="PROSITE" id="PS50830"/>
    </source>
</evidence>
<sequence length="835" mass="94260">MASAVTAQVQSNPASAPQLQRGIVKMVLSGCAVIVRGQPRGGPPPERQINLSNIRAGALARRAVQGQPDTKDTPDEPWAFQAREFLRKKVIGKEVYFTVENKTPQGREYGIVFLGKDTSGENIAESLVAEGLATVRREGIRGNNPDQVRLCDLEDQAKAAKKGQWSEGGGSHTIRDLKYTIENPRNFVDSLHQKPVNAIIEHVRDGSMLRALLLPDYYLVTVMLSGIKCPTFKREADGSETPEPFAAEAKFFTESRLLQRDVQIILESCPNQVILGTILHPVRSNTYFTYCTQWKLHEYDIDLSVFFCITEFSVQVMQVVNADAIVVKLNSGEYKTIHLSSIRPPRLEGEEKNKDKDKRFRPLYDIPYMFEFVTFSHKQTYKGLATVIRYRQDDDQRSSHYDELLAAEARAIKNGKGLHSKKEVPIHRVADISGETQKAKQFLPFLQRAGRSEAVVEYVFSGSRLKLYMPKETCLITFLLAGIECPRGSRNMPGGMQVAEPYSDEATIFTKELVLQREVEVEVESMDKAGNFIGWLHIEGVNLSVALVDNALSKVHFTAERSSYYKTLLSAEETARQSKEKLWANYEEKPKEEVAQLTEEKERVAKYRAVYVTEITDGLHFYAQDVETGTKLESLMESMRGEIAAQPPVEGSFAPRRGDFCIAKFADGEWYRARVERVESPAKVHVFYIDYGNREILSSTRLAALPPAFSTRTLPPQATEYTFAFIQVPQDEDARTDAVDSMVRDIQNTQCLLNVEYSGAVCPHVTLQFTDSKDDVGLGLVKEGLVMVDVRKEKHLQKMVTEYLNGQESAKSARLNIWRYGDFRDDDADEFGYRR</sequence>
<dbReference type="FunFam" id="2.40.50.90:FF:000004">
    <property type="entry name" value="Staphylococcal nuclease domain-containing protein"/>
    <property type="match status" value="1"/>
</dbReference>
<evidence type="ECO:0000259" key="7">
    <source>
        <dbReference type="PROSITE" id="PS50304"/>
    </source>
</evidence>
<protein>
    <recommendedName>
        <fullName evidence="2">Staphylococcal nuclease domain-containing protein 1</fullName>
    </recommendedName>
    <alternativeName>
        <fullName evidence="5">100 kDa coactivator</fullName>
    </alternativeName>
    <alternativeName>
        <fullName evidence="6">p100 co-activator</fullName>
    </alternativeName>
</protein>
<dbReference type="GO" id="GO:0031047">
    <property type="term" value="P:regulatory ncRNA-mediated gene silencing"/>
    <property type="evidence" value="ECO:0007669"/>
    <property type="project" value="InterPro"/>
</dbReference>
<evidence type="ECO:0000313" key="10">
    <source>
        <dbReference type="Proteomes" id="UP000472262"/>
    </source>
</evidence>
<dbReference type="SMART" id="SM00333">
    <property type="entry name" value="TUDOR"/>
    <property type="match status" value="1"/>
</dbReference>
<dbReference type="GO" id="GO:0003723">
    <property type="term" value="F:RNA binding"/>
    <property type="evidence" value="ECO:0007669"/>
    <property type="project" value="TreeGrafter"/>
</dbReference>
<comment type="subcellular location">
    <subcellularLocation>
        <location evidence="1">Cytoplasm</location>
    </subcellularLocation>
</comment>
<dbReference type="GO" id="GO:0005829">
    <property type="term" value="C:cytosol"/>
    <property type="evidence" value="ECO:0007669"/>
    <property type="project" value="TreeGrafter"/>
</dbReference>
<dbReference type="SUPFAM" id="SSF63748">
    <property type="entry name" value="Tudor/PWWP/MBT"/>
    <property type="match status" value="1"/>
</dbReference>
<evidence type="ECO:0000256" key="4">
    <source>
        <dbReference type="ARBA" id="ARBA00022737"/>
    </source>
</evidence>
<dbReference type="CDD" id="cd20433">
    <property type="entry name" value="Tudor_TDRD11"/>
    <property type="match status" value="1"/>
</dbReference>
<feature type="domain" description="Tudor" evidence="7">
    <location>
        <begin position="654"/>
        <end position="712"/>
    </location>
</feature>
<evidence type="ECO:0000256" key="3">
    <source>
        <dbReference type="ARBA" id="ARBA00022490"/>
    </source>
</evidence>
<evidence type="ECO:0000256" key="6">
    <source>
        <dbReference type="ARBA" id="ARBA00032746"/>
    </source>
</evidence>
<dbReference type="Pfam" id="PF00565">
    <property type="entry name" value="SNase"/>
    <property type="match status" value="2"/>
</dbReference>
<dbReference type="GO" id="GO:0031332">
    <property type="term" value="C:RNAi effector complex"/>
    <property type="evidence" value="ECO:0007669"/>
    <property type="project" value="InterPro"/>
</dbReference>
<keyword evidence="10" id="KW-1185">Reference proteome</keyword>
<proteinExistence type="predicted"/>
<dbReference type="Gene3D" id="2.30.30.140">
    <property type="match status" value="1"/>
</dbReference>
<dbReference type="PANTHER" id="PTHR12302:SF2">
    <property type="entry name" value="STAPHYLOCOCCAL NUCLEASE DOMAIN-CONTAINING PROTEIN 1"/>
    <property type="match status" value="1"/>
</dbReference>
<dbReference type="PROSITE" id="PS50304">
    <property type="entry name" value="TUDOR"/>
    <property type="match status" value="1"/>
</dbReference>
<dbReference type="FunFam" id="2.40.50.90:FF:000005">
    <property type="entry name" value="Staphylococcal nuclease domain-containing protein"/>
    <property type="match status" value="1"/>
</dbReference>
<name>A0A672QS07_SINGR</name>
<dbReference type="FunFam" id="2.40.50.90:FF:000003">
    <property type="entry name" value="Staphylococcal nuclease domain-containing protein"/>
    <property type="match status" value="1"/>
</dbReference>
<dbReference type="SUPFAM" id="SSF50199">
    <property type="entry name" value="Staphylococcal nuclease"/>
    <property type="match status" value="5"/>
</dbReference>
<dbReference type="GO" id="GO:0006402">
    <property type="term" value="P:mRNA catabolic process"/>
    <property type="evidence" value="ECO:0007669"/>
    <property type="project" value="TreeGrafter"/>
</dbReference>
<evidence type="ECO:0000256" key="2">
    <source>
        <dbReference type="ARBA" id="ARBA00017230"/>
    </source>
</evidence>
<keyword evidence="4" id="KW-0677">Repeat</keyword>
<dbReference type="SMART" id="SM00318">
    <property type="entry name" value="SNc"/>
    <property type="match status" value="4"/>
</dbReference>
<evidence type="ECO:0000256" key="1">
    <source>
        <dbReference type="ARBA" id="ARBA00004496"/>
    </source>
</evidence>
<dbReference type="InterPro" id="IPR002071">
    <property type="entry name" value="Thermonucl_AS"/>
</dbReference>
<feature type="domain" description="TNase-like" evidence="8">
    <location>
        <begin position="18"/>
        <end position="167"/>
    </location>
</feature>
<gene>
    <name evidence="9" type="primary">LOC107591044</name>
</gene>
<keyword evidence="3" id="KW-0963">Cytoplasm</keyword>